<accession>A0AAW1KIN7</accession>
<comment type="caution">
    <text evidence="2">The sequence shown here is derived from an EMBL/GenBank/DDBJ whole genome shotgun (WGS) entry which is preliminary data.</text>
</comment>
<feature type="region of interest" description="Disordered" evidence="1">
    <location>
        <begin position="13"/>
        <end position="62"/>
    </location>
</feature>
<protein>
    <submittedName>
        <fullName evidence="2">Uncharacterized protein</fullName>
    </submittedName>
</protein>
<dbReference type="Proteomes" id="UP001458880">
    <property type="component" value="Unassembled WGS sequence"/>
</dbReference>
<evidence type="ECO:0000313" key="3">
    <source>
        <dbReference type="Proteomes" id="UP001458880"/>
    </source>
</evidence>
<sequence>MIQTTIQIIRKTGDSNSNDSEVLVSASTSKLYPNRSSTTTTTISQSSLPQPNPNLSSQSPPLGSRNMFLKILYESILWITKRFINLLDPVKWMPP</sequence>
<feature type="compositionally biased region" description="Polar residues" evidence="1">
    <location>
        <begin position="14"/>
        <end position="35"/>
    </location>
</feature>
<gene>
    <name evidence="2" type="ORF">QE152_g22425</name>
</gene>
<feature type="compositionally biased region" description="Low complexity" evidence="1">
    <location>
        <begin position="36"/>
        <end position="62"/>
    </location>
</feature>
<evidence type="ECO:0000313" key="2">
    <source>
        <dbReference type="EMBL" id="KAK9719770.1"/>
    </source>
</evidence>
<name>A0AAW1KIN7_POPJA</name>
<keyword evidence="3" id="KW-1185">Reference proteome</keyword>
<evidence type="ECO:0000256" key="1">
    <source>
        <dbReference type="SAM" id="MobiDB-lite"/>
    </source>
</evidence>
<proteinExistence type="predicted"/>
<organism evidence="2 3">
    <name type="scientific">Popillia japonica</name>
    <name type="common">Japanese beetle</name>
    <dbReference type="NCBI Taxonomy" id="7064"/>
    <lineage>
        <taxon>Eukaryota</taxon>
        <taxon>Metazoa</taxon>
        <taxon>Ecdysozoa</taxon>
        <taxon>Arthropoda</taxon>
        <taxon>Hexapoda</taxon>
        <taxon>Insecta</taxon>
        <taxon>Pterygota</taxon>
        <taxon>Neoptera</taxon>
        <taxon>Endopterygota</taxon>
        <taxon>Coleoptera</taxon>
        <taxon>Polyphaga</taxon>
        <taxon>Scarabaeiformia</taxon>
        <taxon>Scarabaeidae</taxon>
        <taxon>Rutelinae</taxon>
        <taxon>Popillia</taxon>
    </lineage>
</organism>
<reference evidence="2 3" key="1">
    <citation type="journal article" date="2024" name="BMC Genomics">
        <title>De novo assembly and annotation of Popillia japonica's genome with initial clues to its potential as an invasive pest.</title>
        <authorList>
            <person name="Cucini C."/>
            <person name="Boschi S."/>
            <person name="Funari R."/>
            <person name="Cardaioli E."/>
            <person name="Iannotti N."/>
            <person name="Marturano G."/>
            <person name="Paoli F."/>
            <person name="Bruttini M."/>
            <person name="Carapelli A."/>
            <person name="Frati F."/>
            <person name="Nardi F."/>
        </authorList>
    </citation>
    <scope>NUCLEOTIDE SEQUENCE [LARGE SCALE GENOMIC DNA]</scope>
    <source>
        <strain evidence="2">DMR45628</strain>
    </source>
</reference>
<dbReference type="AlphaFoldDB" id="A0AAW1KIN7"/>
<dbReference type="EMBL" id="JASPKY010000216">
    <property type="protein sequence ID" value="KAK9719770.1"/>
    <property type="molecule type" value="Genomic_DNA"/>
</dbReference>